<dbReference type="AlphaFoldDB" id="A0A1S1HML7"/>
<keyword evidence="1 6" id="KW-1003">Cell membrane</keyword>
<dbReference type="InterPro" id="IPR010664">
    <property type="entry name" value="LipoPS_assembly_LptC-rel"/>
</dbReference>
<dbReference type="Pfam" id="PF06835">
    <property type="entry name" value="LptC"/>
    <property type="match status" value="1"/>
</dbReference>
<dbReference type="GO" id="GO:0017089">
    <property type="term" value="F:glycolipid transfer activity"/>
    <property type="evidence" value="ECO:0007669"/>
    <property type="project" value="TreeGrafter"/>
</dbReference>
<comment type="subunit">
    <text evidence="6">Component of the lipopolysaccharide transport and assembly complex. Interacts with LptA and the LptBFG transporter complex.</text>
</comment>
<dbReference type="HAMAP" id="MF_01915">
    <property type="entry name" value="LPS_assembly_LptC"/>
    <property type="match status" value="1"/>
</dbReference>
<dbReference type="NCBIfam" id="NF008142">
    <property type="entry name" value="PRK10893.1"/>
    <property type="match status" value="1"/>
</dbReference>
<dbReference type="Gene3D" id="2.60.450.10">
    <property type="entry name" value="Lipopolysaccharide (LPS) transport protein A like domain"/>
    <property type="match status" value="1"/>
</dbReference>
<organism evidence="9 10">
    <name type="scientific">Providencia stuartii</name>
    <dbReference type="NCBI Taxonomy" id="588"/>
    <lineage>
        <taxon>Bacteria</taxon>
        <taxon>Pseudomonadati</taxon>
        <taxon>Pseudomonadota</taxon>
        <taxon>Gammaproteobacteria</taxon>
        <taxon>Enterobacterales</taxon>
        <taxon>Morganellaceae</taxon>
        <taxon>Providencia</taxon>
    </lineage>
</organism>
<dbReference type="NCBIfam" id="TIGR04409">
    <property type="entry name" value="LptC_YrbK"/>
    <property type="match status" value="1"/>
</dbReference>
<protein>
    <recommendedName>
        <fullName evidence="6 7">Lipopolysaccharide export system protein LptC</fullName>
    </recommendedName>
</protein>
<dbReference type="PANTHER" id="PTHR37481">
    <property type="entry name" value="LIPOPOLYSACCHARIDE EXPORT SYSTEM PROTEIN LPTC"/>
    <property type="match status" value="1"/>
</dbReference>
<dbReference type="Proteomes" id="UP000179588">
    <property type="component" value="Unassembled WGS sequence"/>
</dbReference>
<proteinExistence type="inferred from homology"/>
<comment type="similarity">
    <text evidence="6 7">Belongs to the LptC family.</text>
</comment>
<reference evidence="9 10" key="1">
    <citation type="submission" date="2016-03" db="EMBL/GenBank/DDBJ databases">
        <title>Genome sequence of Providencia stuartii strain, isolated from the salivary glands of larval Lucilia sericata.</title>
        <authorList>
            <person name="Yuan Y."/>
            <person name="Zhang Y."/>
            <person name="Fu S."/>
            <person name="Crippen T.L."/>
            <person name="Visi D."/>
            <person name="Benbow M.E."/>
            <person name="Allen M."/>
            <person name="Tomberlin J.K."/>
            <person name="Sze S.-H."/>
            <person name="Tarone A.M."/>
        </authorList>
    </citation>
    <scope>NUCLEOTIDE SEQUENCE [LARGE SCALE GENOMIC DNA]</scope>
    <source>
        <strain evidence="9 10">Crippen</strain>
    </source>
</reference>
<dbReference type="PANTHER" id="PTHR37481:SF1">
    <property type="entry name" value="LIPOPOLYSACCHARIDE EXPORT SYSTEM PROTEIN LPTC"/>
    <property type="match status" value="1"/>
</dbReference>
<comment type="function">
    <text evidence="7">Required for the translocation of lipopolysaccharide (LPS) from the inner membrane to the outer membrane.</text>
</comment>
<keyword evidence="2 6" id="KW-0997">Cell inner membrane</keyword>
<keyword evidence="5 6" id="KW-0472">Membrane</keyword>
<comment type="subcellular location">
    <subcellularLocation>
        <location evidence="6">Cell inner membrane</location>
        <topology evidence="6">Single-pass membrane protein</topology>
    </subcellularLocation>
</comment>
<dbReference type="GO" id="GO:0005886">
    <property type="term" value="C:plasma membrane"/>
    <property type="evidence" value="ECO:0007669"/>
    <property type="project" value="UniProtKB-SubCell"/>
</dbReference>
<evidence type="ECO:0000256" key="6">
    <source>
        <dbReference type="HAMAP-Rule" id="MF_01915"/>
    </source>
</evidence>
<dbReference type="OrthoDB" id="5659892at2"/>
<name>A0A1S1HML7_PROST</name>
<keyword evidence="4 6" id="KW-1133">Transmembrane helix</keyword>
<evidence type="ECO:0000256" key="7">
    <source>
        <dbReference type="PIRNR" id="PIRNR028513"/>
    </source>
</evidence>
<accession>A0A1S1HML7</accession>
<evidence type="ECO:0000256" key="2">
    <source>
        <dbReference type="ARBA" id="ARBA00022519"/>
    </source>
</evidence>
<keyword evidence="10" id="KW-1185">Reference proteome</keyword>
<dbReference type="InterPro" id="IPR052363">
    <property type="entry name" value="LPS_export_LptC"/>
</dbReference>
<comment type="function">
    <text evidence="6">Involved in the assembly of lipopolysaccharide (LPS). Required for the translocation of LPS from the inner membrane to the outer membrane. Facilitates the transfer of LPS from the inner membrane to the periplasmic protein LptA. Could be a docking site for LptA.</text>
</comment>
<dbReference type="EMBL" id="LVIE01000179">
    <property type="protein sequence ID" value="OHT23514.1"/>
    <property type="molecule type" value="Genomic_DNA"/>
</dbReference>
<evidence type="ECO:0000256" key="5">
    <source>
        <dbReference type="ARBA" id="ARBA00023136"/>
    </source>
</evidence>
<dbReference type="GO" id="GO:0043165">
    <property type="term" value="P:Gram-negative-bacterium-type cell outer membrane assembly"/>
    <property type="evidence" value="ECO:0007669"/>
    <property type="project" value="UniProtKB-UniRule"/>
</dbReference>
<keyword evidence="3 6" id="KW-0812">Transmembrane</keyword>
<dbReference type="RefSeq" id="WP_070928944.1">
    <property type="nucleotide sequence ID" value="NZ_JBALHY010000005.1"/>
</dbReference>
<evidence type="ECO:0000256" key="3">
    <source>
        <dbReference type="ARBA" id="ARBA00022692"/>
    </source>
</evidence>
<dbReference type="GO" id="GO:0015221">
    <property type="term" value="F:lipopolysaccharide transmembrane transporter activity"/>
    <property type="evidence" value="ECO:0007669"/>
    <property type="project" value="InterPro"/>
</dbReference>
<dbReference type="InterPro" id="IPR026265">
    <property type="entry name" value="LptC"/>
</dbReference>
<evidence type="ECO:0000313" key="8">
    <source>
        <dbReference type="EMBL" id="EMJ5134757.1"/>
    </source>
</evidence>
<sequence length="197" mass="22023">MSNAKKWLIILLSLIVLGLIGWNLAGNDTEAPVNNVLDNAQPNYQTDDSVTFVYNPVGDLAYKLVSDKIDNYTADKVTWFTNPVLTTYNEAGVPTWTVRSLKAKLTNDRILYLYNDVQVDSLSPDSQLQRISTQNAIVNLITQDVSSDDKVTIIGQGLNSTGLKMRGNLRSRTAELIEDVKTHYVLQKEEQKNESSK</sequence>
<gene>
    <name evidence="6 8" type="primary">lptC</name>
    <name evidence="9" type="ORF">A3Q29_06170</name>
    <name evidence="8" type="ORF">RG298_002499</name>
</gene>
<evidence type="ECO:0000313" key="10">
    <source>
        <dbReference type="Proteomes" id="UP000179588"/>
    </source>
</evidence>
<evidence type="ECO:0000313" key="9">
    <source>
        <dbReference type="EMBL" id="OHT23514.1"/>
    </source>
</evidence>
<comment type="caution">
    <text evidence="9">The sequence shown here is derived from an EMBL/GenBank/DDBJ whole genome shotgun (WGS) entry which is preliminary data.</text>
</comment>
<dbReference type="PIRSF" id="PIRSF028513">
    <property type="entry name" value="LptC"/>
    <property type="match status" value="1"/>
</dbReference>
<dbReference type="GO" id="GO:0030288">
    <property type="term" value="C:outer membrane-bounded periplasmic space"/>
    <property type="evidence" value="ECO:0007669"/>
    <property type="project" value="TreeGrafter"/>
</dbReference>
<reference evidence="8" key="2">
    <citation type="submission" date="2024-02" db="EMBL/GenBank/DDBJ databases">
        <authorList>
            <consortium name="Clinical and Environmental Microbiology Branch: Whole genome sequencing antimicrobial resistance pathogens in the healthcare setting"/>
        </authorList>
    </citation>
    <scope>NUCLEOTIDE SEQUENCE</scope>
    <source>
        <strain evidence="8">2021GO-0154</strain>
    </source>
</reference>
<evidence type="ECO:0000256" key="4">
    <source>
        <dbReference type="ARBA" id="ARBA00022989"/>
    </source>
</evidence>
<dbReference type="EMBL" id="ABMABF030000007">
    <property type="protein sequence ID" value="EMJ5134757.1"/>
    <property type="molecule type" value="Genomic_DNA"/>
</dbReference>
<evidence type="ECO:0000256" key="1">
    <source>
        <dbReference type="ARBA" id="ARBA00022475"/>
    </source>
</evidence>